<protein>
    <submittedName>
        <fullName evidence="3">GNAT family N-acetyltransferase</fullName>
    </submittedName>
</protein>
<organism evidence="3 4">
    <name type="scientific">Aeromicrobium alkaliterrae</name>
    <dbReference type="NCBI Taxonomy" id="302168"/>
    <lineage>
        <taxon>Bacteria</taxon>
        <taxon>Bacillati</taxon>
        <taxon>Actinomycetota</taxon>
        <taxon>Actinomycetes</taxon>
        <taxon>Propionibacteriales</taxon>
        <taxon>Nocardioidaceae</taxon>
        <taxon>Aeromicrobium</taxon>
    </lineage>
</organism>
<evidence type="ECO:0000256" key="1">
    <source>
        <dbReference type="SAM" id="MobiDB-lite"/>
    </source>
</evidence>
<feature type="region of interest" description="Disordered" evidence="1">
    <location>
        <begin position="1"/>
        <end position="23"/>
    </location>
</feature>
<sequence length="175" mass="19247">MSQNLSTNTTSTPTLEPTLPDTSGPYVRPLEAADFDAVIEINQGALEGVGPLDRESLAALVAEADDALVLDDDGAIAGFVITLPPGADYDSSRYRWFEDRLKDYVYLDRIVTASTHRRQGVASRLYDAIEGDLPIGLEIYETNDGSIAFHTGRGYREVGRLEHEGKVNLMMLRTR</sequence>
<dbReference type="InterPro" id="IPR016181">
    <property type="entry name" value="Acyl_CoA_acyltransferase"/>
</dbReference>
<feature type="domain" description="N-acetyltransferase" evidence="2">
    <location>
        <begin position="25"/>
        <end position="175"/>
    </location>
</feature>
<dbReference type="PROSITE" id="PS51186">
    <property type="entry name" value="GNAT"/>
    <property type="match status" value="1"/>
</dbReference>
<comment type="caution">
    <text evidence="3">The sequence shown here is derived from an EMBL/GenBank/DDBJ whole genome shotgun (WGS) entry which is preliminary data.</text>
</comment>
<proteinExistence type="predicted"/>
<reference evidence="4" key="1">
    <citation type="journal article" date="2019" name="Int. J. Syst. Evol. Microbiol.">
        <title>The Global Catalogue of Microorganisms (GCM) 10K type strain sequencing project: providing services to taxonomists for standard genome sequencing and annotation.</title>
        <authorList>
            <consortium name="The Broad Institute Genomics Platform"/>
            <consortium name="The Broad Institute Genome Sequencing Center for Infectious Disease"/>
            <person name="Wu L."/>
            <person name="Ma J."/>
        </authorList>
    </citation>
    <scope>NUCLEOTIDE SEQUENCE [LARGE SCALE GENOMIC DNA]</scope>
    <source>
        <strain evidence="4">JCM 13518</strain>
    </source>
</reference>
<accession>A0ABP4W162</accession>
<gene>
    <name evidence="3" type="ORF">GCM10009710_25690</name>
</gene>
<dbReference type="Pfam" id="PF00583">
    <property type="entry name" value="Acetyltransf_1"/>
    <property type="match status" value="1"/>
</dbReference>
<evidence type="ECO:0000313" key="4">
    <source>
        <dbReference type="Proteomes" id="UP001501057"/>
    </source>
</evidence>
<dbReference type="Proteomes" id="UP001501057">
    <property type="component" value="Unassembled WGS sequence"/>
</dbReference>
<evidence type="ECO:0000259" key="2">
    <source>
        <dbReference type="PROSITE" id="PS51186"/>
    </source>
</evidence>
<name>A0ABP4W162_9ACTN</name>
<keyword evidence="4" id="KW-1185">Reference proteome</keyword>
<dbReference type="CDD" id="cd04301">
    <property type="entry name" value="NAT_SF"/>
    <property type="match status" value="1"/>
</dbReference>
<dbReference type="Gene3D" id="3.40.630.30">
    <property type="match status" value="1"/>
</dbReference>
<dbReference type="EMBL" id="BAAAME010000004">
    <property type="protein sequence ID" value="GAA1744505.1"/>
    <property type="molecule type" value="Genomic_DNA"/>
</dbReference>
<evidence type="ECO:0000313" key="3">
    <source>
        <dbReference type="EMBL" id="GAA1744505.1"/>
    </source>
</evidence>
<dbReference type="RefSeq" id="WP_344202282.1">
    <property type="nucleotide sequence ID" value="NZ_BAAAME010000004.1"/>
</dbReference>
<dbReference type="SUPFAM" id="SSF55729">
    <property type="entry name" value="Acyl-CoA N-acyltransferases (Nat)"/>
    <property type="match status" value="1"/>
</dbReference>
<dbReference type="InterPro" id="IPR000182">
    <property type="entry name" value="GNAT_dom"/>
</dbReference>